<sequence length="59" mass="6170">MTAAAVWQGRDMILTAANPFETSCCRLAICGLAVARLVLRRGSCALRIGGGLAVLLPKI</sequence>
<keyword evidence="2" id="KW-1185">Reference proteome</keyword>
<comment type="caution">
    <text evidence="1">The sequence shown here is derived from an EMBL/GenBank/DDBJ whole genome shotgun (WGS) entry which is preliminary data.</text>
</comment>
<gene>
    <name evidence="1" type="ORF">DI396_05640</name>
</gene>
<reference evidence="1 2" key="1">
    <citation type="submission" date="2018-05" db="EMBL/GenBank/DDBJ databases">
        <title>Oceanovita maritima gen. nov., sp. nov., a marine bacterium in the family Rhodobacteraceae isolated from surface seawater of Lundu port Xiamen, China.</title>
        <authorList>
            <person name="Hetharua B.H."/>
            <person name="Min D."/>
            <person name="Liao H."/>
            <person name="Tian Y."/>
        </authorList>
    </citation>
    <scope>NUCLEOTIDE SEQUENCE [LARGE SCALE GENOMIC DNA]</scope>
    <source>
        <strain evidence="1 2">FSX-11</strain>
    </source>
</reference>
<dbReference type="EMBL" id="QFVT01000003">
    <property type="protein sequence ID" value="PYC48457.1"/>
    <property type="molecule type" value="Genomic_DNA"/>
</dbReference>
<evidence type="ECO:0000313" key="2">
    <source>
        <dbReference type="Proteomes" id="UP000248012"/>
    </source>
</evidence>
<accession>A0A2V4NPT7</accession>
<evidence type="ECO:0000313" key="1">
    <source>
        <dbReference type="EMBL" id="PYC48457.1"/>
    </source>
</evidence>
<protein>
    <submittedName>
        <fullName evidence="1">Uncharacterized protein</fullName>
    </submittedName>
</protein>
<organism evidence="1 2">
    <name type="scientific">Litorivita pollutaquae</name>
    <dbReference type="NCBI Taxonomy" id="2200892"/>
    <lineage>
        <taxon>Bacteria</taxon>
        <taxon>Pseudomonadati</taxon>
        <taxon>Pseudomonadota</taxon>
        <taxon>Alphaproteobacteria</taxon>
        <taxon>Rhodobacterales</taxon>
        <taxon>Paracoccaceae</taxon>
        <taxon>Litorivita</taxon>
    </lineage>
</organism>
<dbReference type="Proteomes" id="UP000248012">
    <property type="component" value="Unassembled WGS sequence"/>
</dbReference>
<proteinExistence type="predicted"/>
<name>A0A2V4NPT7_9RHOB</name>
<dbReference type="AlphaFoldDB" id="A0A2V4NPT7"/>